<gene>
    <name evidence="1" type="ORF">Cgig2_028556</name>
</gene>
<dbReference type="Proteomes" id="UP001153076">
    <property type="component" value="Unassembled WGS sequence"/>
</dbReference>
<organism evidence="1 2">
    <name type="scientific">Carnegiea gigantea</name>
    <dbReference type="NCBI Taxonomy" id="171969"/>
    <lineage>
        <taxon>Eukaryota</taxon>
        <taxon>Viridiplantae</taxon>
        <taxon>Streptophyta</taxon>
        <taxon>Embryophyta</taxon>
        <taxon>Tracheophyta</taxon>
        <taxon>Spermatophyta</taxon>
        <taxon>Magnoliopsida</taxon>
        <taxon>eudicotyledons</taxon>
        <taxon>Gunneridae</taxon>
        <taxon>Pentapetalae</taxon>
        <taxon>Caryophyllales</taxon>
        <taxon>Cactineae</taxon>
        <taxon>Cactaceae</taxon>
        <taxon>Cactoideae</taxon>
        <taxon>Echinocereeae</taxon>
        <taxon>Carnegiea</taxon>
    </lineage>
</organism>
<evidence type="ECO:0000313" key="1">
    <source>
        <dbReference type="EMBL" id="KAJ8421572.1"/>
    </source>
</evidence>
<reference evidence="1" key="1">
    <citation type="submission" date="2022-04" db="EMBL/GenBank/DDBJ databases">
        <title>Carnegiea gigantea Genome sequencing and assembly v2.</title>
        <authorList>
            <person name="Copetti D."/>
            <person name="Sanderson M.J."/>
            <person name="Burquez A."/>
            <person name="Wojciechowski M.F."/>
        </authorList>
    </citation>
    <scope>NUCLEOTIDE SEQUENCE</scope>
    <source>
        <strain evidence="1">SGP5-SGP5p</strain>
        <tissue evidence="1">Aerial part</tissue>
    </source>
</reference>
<protein>
    <submittedName>
        <fullName evidence="1">Uncharacterized protein</fullName>
    </submittedName>
</protein>
<sequence>MVEDEGIVQVFDIDPTPTPTYTPQSTCMISADVTNVRYGGWTDNTYLFVLRQGRAAGKFDINFSPLEELDGVMYDIHAMRTMSPDGMPPGVPTATREDVQVFVWNCRGTARGSFRPNLFTIMSATGCQVIILIETRAAERNARHAVSNEVRETVYRHWPNPVHYAKGHPPVLSSTLLFYVVRCNKYVRRVFVDESSVCMFACG</sequence>
<proteinExistence type="predicted"/>
<keyword evidence="2" id="KW-1185">Reference proteome</keyword>
<name>A0A9Q1GLQ8_9CARY</name>
<comment type="caution">
    <text evidence="1">The sequence shown here is derived from an EMBL/GenBank/DDBJ whole genome shotgun (WGS) entry which is preliminary data.</text>
</comment>
<dbReference type="EMBL" id="JAKOGI010002659">
    <property type="protein sequence ID" value="KAJ8421572.1"/>
    <property type="molecule type" value="Genomic_DNA"/>
</dbReference>
<accession>A0A9Q1GLQ8</accession>
<evidence type="ECO:0000313" key="2">
    <source>
        <dbReference type="Proteomes" id="UP001153076"/>
    </source>
</evidence>
<dbReference type="AlphaFoldDB" id="A0A9Q1GLQ8"/>